<evidence type="ECO:0000313" key="1">
    <source>
        <dbReference type="EMBL" id="MPM46736.1"/>
    </source>
</evidence>
<proteinExistence type="predicted"/>
<name>A0A645A1E5_9ZZZZ</name>
<organism evidence="1">
    <name type="scientific">bioreactor metagenome</name>
    <dbReference type="NCBI Taxonomy" id="1076179"/>
    <lineage>
        <taxon>unclassified sequences</taxon>
        <taxon>metagenomes</taxon>
        <taxon>ecological metagenomes</taxon>
    </lineage>
</organism>
<reference evidence="1" key="1">
    <citation type="submission" date="2019-08" db="EMBL/GenBank/DDBJ databases">
        <authorList>
            <person name="Kucharzyk K."/>
            <person name="Murdoch R.W."/>
            <person name="Higgins S."/>
            <person name="Loffler F."/>
        </authorList>
    </citation>
    <scope>NUCLEOTIDE SEQUENCE</scope>
</reference>
<dbReference type="EMBL" id="VSSQ01011395">
    <property type="protein sequence ID" value="MPM46736.1"/>
    <property type="molecule type" value="Genomic_DNA"/>
</dbReference>
<gene>
    <name evidence="1" type="ORF">SDC9_93442</name>
</gene>
<sequence length="160" mass="18036">MFHLFKQQVLLHIEDRRTDIAPAPGNHHAQGLALAAQVEARHPLCQGNVLFPEQWFLVDDAFDRLDLVGRFKGIQYCNHIGSHLTLAERNHDALADADLNLERFRDGVGVGIFERKVQDHFHKLGHHDLPFSGMARYAATFFRSSQTARLSCSLRSTPAG</sequence>
<comment type="caution">
    <text evidence="1">The sequence shown here is derived from an EMBL/GenBank/DDBJ whole genome shotgun (WGS) entry which is preliminary data.</text>
</comment>
<protein>
    <submittedName>
        <fullName evidence="1">Uncharacterized protein</fullName>
    </submittedName>
</protein>
<accession>A0A645A1E5</accession>
<dbReference type="AlphaFoldDB" id="A0A645A1E5"/>